<name>A0A3Q9IB92_9BACL</name>
<feature type="chain" id="PRO_5018758473" evidence="1">
    <location>
        <begin position="31"/>
        <end position="264"/>
    </location>
</feature>
<dbReference type="EMBL" id="CP034346">
    <property type="protein sequence ID" value="AZS16809.1"/>
    <property type="molecule type" value="Genomic_DNA"/>
</dbReference>
<reference evidence="3" key="1">
    <citation type="submission" date="2018-12" db="EMBL/GenBank/DDBJ databases">
        <title>Complete genome sequence of Paenibacillus sp. MBLB1234.</title>
        <authorList>
            <person name="Nam Y.-D."/>
            <person name="Kang J."/>
            <person name="Chung W.-H."/>
            <person name="Park Y.S."/>
        </authorList>
    </citation>
    <scope>NUCLEOTIDE SEQUENCE [LARGE SCALE GENOMIC DNA]</scope>
    <source>
        <strain evidence="3">MBLB1234</strain>
    </source>
</reference>
<proteinExistence type="predicted"/>
<sequence length="264" mass="29725">MKKIISFSLGGVLLLCFVLFSSVTSSSVFASGDRGSFSPSLYQMGSSLEGGTSTFAGYKFVAGPISAYFELYRDGTYLGSKYGESDNYYLDRYAHALITSGVHTTSGSYKMTWSGRIGKYYSDGSDYTDAGEKTYYLSSSRDSKKQILEEEMTENKLVQSWEKGREIISLNNESFSEWTLMNTAQLHEKLSNLSRQERSSFLNAFYSEERTSNLDVGDYMSAILISPNNSEALVYWEKSDSRYVVIHLLNDDSNWYVDSTDIIN</sequence>
<gene>
    <name evidence="2" type="ORF">EI981_21660</name>
</gene>
<protein>
    <submittedName>
        <fullName evidence="2">Uncharacterized protein</fullName>
    </submittedName>
</protein>
<feature type="signal peptide" evidence="1">
    <location>
        <begin position="1"/>
        <end position="30"/>
    </location>
</feature>
<dbReference type="RefSeq" id="WP_127001780.1">
    <property type="nucleotide sequence ID" value="NZ_CP034346.1"/>
</dbReference>
<evidence type="ECO:0000256" key="1">
    <source>
        <dbReference type="SAM" id="SignalP"/>
    </source>
</evidence>
<evidence type="ECO:0000313" key="2">
    <source>
        <dbReference type="EMBL" id="AZS16809.1"/>
    </source>
</evidence>
<dbReference type="Proteomes" id="UP000270678">
    <property type="component" value="Chromosome"/>
</dbReference>
<accession>A0A3Q9IB92</accession>
<keyword evidence="1" id="KW-0732">Signal</keyword>
<keyword evidence="3" id="KW-1185">Reference proteome</keyword>
<organism evidence="2 3">
    <name type="scientific">Paenibacillus lutimineralis</name>
    <dbReference type="NCBI Taxonomy" id="2707005"/>
    <lineage>
        <taxon>Bacteria</taxon>
        <taxon>Bacillati</taxon>
        <taxon>Bacillota</taxon>
        <taxon>Bacilli</taxon>
        <taxon>Bacillales</taxon>
        <taxon>Paenibacillaceae</taxon>
        <taxon>Paenibacillus</taxon>
    </lineage>
</organism>
<dbReference type="AlphaFoldDB" id="A0A3Q9IB92"/>
<dbReference type="OrthoDB" id="2615682at2"/>
<dbReference type="KEGG" id="plut:EI981_21660"/>
<evidence type="ECO:0000313" key="3">
    <source>
        <dbReference type="Proteomes" id="UP000270678"/>
    </source>
</evidence>